<dbReference type="PANTHER" id="PTHR42031">
    <property type="entry name" value="KEY LIME PATHOGENICITY PROTEIN"/>
    <property type="match status" value="1"/>
</dbReference>
<dbReference type="Proteomes" id="UP001147782">
    <property type="component" value="Unassembled WGS sequence"/>
</dbReference>
<feature type="region of interest" description="Disordered" evidence="1">
    <location>
        <begin position="362"/>
        <end position="467"/>
    </location>
</feature>
<feature type="region of interest" description="Disordered" evidence="1">
    <location>
        <begin position="50"/>
        <end position="152"/>
    </location>
</feature>
<dbReference type="OrthoDB" id="5377599at2759"/>
<sequence length="692" mass="74245">MALHSVDDDEQLFTRAMTSYREAFLVRHSHLPESQRHQLWTQQLNQFQFIPSTPSPALPRTGGGLPGSSGKRTRQDATPRTLPAAEAASASGFGSGSGSGPPQAKRRATTPDLPVAADLRRTSSQTSSAETFRKGASLSGQGSYRHGPVKAPVGGRDAMALGMVRSQSQQIPTSYRHPPAGTAMGKRQSFGPTRTQQQPQQQQHPHLDHVNEMVSEYSPSEFTKHLDDPQSNINQVPLYGSGAATVLPTANTTSALTLGLANLGSNGLASLSPGQPSPMAEASPAGAVEMTRSGTTDTIIGGFNNFGFDQAATTHVDLEQANPIPPEWVPTSTSGLPYQDSIPSSLYPDLDTGASFPFSYPSSFSTSAPPSTPFRPQQVPATMNPTPASSILSPPEAVDMKPSISTGSNSSATAAPSRAVRRTQEQIAHGARPIAPKRESQGDAHLQLDPNDPNRMIRISSADGTTKEVAAIPKASVHRPPRPKTYCHLCNDQPEGFHGDHELRRHIDRVHARVRKVWVCVDISSDKKFLANCKACRNGKRYGANYNAAAHLRRTHFNPCQRGRGGRGKDSEKRGGKGGGNQPPMEVLKLWMRETIERADERSPDTFDVEGLEEYSGSLPSDYKGSPLVPGLGDASSSMSVGMSMSSSYGMDPTPMHSHSLGSGAEYEGFPGMSASFDFDATLEDPFYRDIQ</sequence>
<feature type="domain" description="DUF7896" evidence="2">
    <location>
        <begin position="515"/>
        <end position="594"/>
    </location>
</feature>
<evidence type="ECO:0000256" key="1">
    <source>
        <dbReference type="SAM" id="MobiDB-lite"/>
    </source>
</evidence>
<dbReference type="AlphaFoldDB" id="A0A9W9R839"/>
<evidence type="ECO:0000313" key="4">
    <source>
        <dbReference type="Proteomes" id="UP001147782"/>
    </source>
</evidence>
<dbReference type="Pfam" id="PF25438">
    <property type="entry name" value="DUF7896"/>
    <property type="match status" value="1"/>
</dbReference>
<feature type="region of interest" description="Disordered" evidence="1">
    <location>
        <begin position="557"/>
        <end position="585"/>
    </location>
</feature>
<reference evidence="3" key="2">
    <citation type="journal article" date="2023" name="IMA Fungus">
        <title>Comparative genomic study of the Penicillium genus elucidates a diverse pangenome and 15 lateral gene transfer events.</title>
        <authorList>
            <person name="Petersen C."/>
            <person name="Sorensen T."/>
            <person name="Nielsen M.R."/>
            <person name="Sondergaard T.E."/>
            <person name="Sorensen J.L."/>
            <person name="Fitzpatrick D.A."/>
            <person name="Frisvad J.C."/>
            <person name="Nielsen K.L."/>
        </authorList>
    </citation>
    <scope>NUCLEOTIDE SEQUENCE</scope>
    <source>
        <strain evidence="3">IBT 29864</strain>
    </source>
</reference>
<comment type="caution">
    <text evidence="3">The sequence shown here is derived from an EMBL/GenBank/DDBJ whole genome shotgun (WGS) entry which is preliminary data.</text>
</comment>
<dbReference type="PANTHER" id="PTHR42031:SF1">
    <property type="entry name" value="KEY LIME PATHOGENICITY PROTEIN"/>
    <property type="match status" value="1"/>
</dbReference>
<feature type="compositionally biased region" description="Polar residues" evidence="1">
    <location>
        <begin position="379"/>
        <end position="392"/>
    </location>
</feature>
<protein>
    <recommendedName>
        <fullName evidence="2">DUF7896 domain-containing protein</fullName>
    </recommendedName>
</protein>
<dbReference type="InterPro" id="IPR057218">
    <property type="entry name" value="DUF7896"/>
</dbReference>
<reference evidence="3" key="1">
    <citation type="submission" date="2022-11" db="EMBL/GenBank/DDBJ databases">
        <authorList>
            <person name="Petersen C."/>
        </authorList>
    </citation>
    <scope>NUCLEOTIDE SEQUENCE</scope>
    <source>
        <strain evidence="3">IBT 29864</strain>
    </source>
</reference>
<proteinExistence type="predicted"/>
<name>A0A9W9R839_9EURO</name>
<dbReference type="RefSeq" id="XP_056548973.1">
    <property type="nucleotide sequence ID" value="XM_056705750.1"/>
</dbReference>
<dbReference type="EMBL" id="JAPZBS010000011">
    <property type="protein sequence ID" value="KAJ5354404.1"/>
    <property type="molecule type" value="Genomic_DNA"/>
</dbReference>
<feature type="region of interest" description="Disordered" evidence="1">
    <location>
        <begin position="600"/>
        <end position="620"/>
    </location>
</feature>
<evidence type="ECO:0000259" key="2">
    <source>
        <dbReference type="Pfam" id="PF25438"/>
    </source>
</evidence>
<feature type="region of interest" description="Disordered" evidence="1">
    <location>
        <begin position="169"/>
        <end position="206"/>
    </location>
</feature>
<keyword evidence="4" id="KW-1185">Reference proteome</keyword>
<evidence type="ECO:0000313" key="3">
    <source>
        <dbReference type="EMBL" id="KAJ5354404.1"/>
    </source>
</evidence>
<feature type="compositionally biased region" description="Polar residues" evidence="1">
    <location>
        <begin position="403"/>
        <end position="414"/>
    </location>
</feature>
<accession>A0A9W9R839</accession>
<organism evidence="3 4">
    <name type="scientific">Penicillium cataractarum</name>
    <dbReference type="NCBI Taxonomy" id="2100454"/>
    <lineage>
        <taxon>Eukaryota</taxon>
        <taxon>Fungi</taxon>
        <taxon>Dikarya</taxon>
        <taxon>Ascomycota</taxon>
        <taxon>Pezizomycotina</taxon>
        <taxon>Eurotiomycetes</taxon>
        <taxon>Eurotiomycetidae</taxon>
        <taxon>Eurotiales</taxon>
        <taxon>Aspergillaceae</taxon>
        <taxon>Penicillium</taxon>
    </lineage>
</organism>
<gene>
    <name evidence="3" type="ORF">N7496_012837</name>
</gene>
<dbReference type="GeneID" id="81444929"/>